<organism evidence="2 3">
    <name type="scientific">Bonamia ostreae</name>
    <dbReference type="NCBI Taxonomy" id="126728"/>
    <lineage>
        <taxon>Eukaryota</taxon>
        <taxon>Sar</taxon>
        <taxon>Rhizaria</taxon>
        <taxon>Endomyxa</taxon>
        <taxon>Ascetosporea</taxon>
        <taxon>Haplosporida</taxon>
        <taxon>Bonamia</taxon>
    </lineage>
</organism>
<accession>A0ABV2AIV2</accession>
<feature type="transmembrane region" description="Helical" evidence="1">
    <location>
        <begin position="52"/>
        <end position="70"/>
    </location>
</feature>
<dbReference type="SUPFAM" id="SSF48452">
    <property type="entry name" value="TPR-like"/>
    <property type="match status" value="1"/>
</dbReference>
<keyword evidence="1" id="KW-1133">Transmembrane helix</keyword>
<name>A0ABV2AIV2_9EUKA</name>
<dbReference type="Proteomes" id="UP001439008">
    <property type="component" value="Unassembled WGS sequence"/>
</dbReference>
<evidence type="ECO:0000313" key="3">
    <source>
        <dbReference type="Proteomes" id="UP001439008"/>
    </source>
</evidence>
<gene>
    <name evidence="2" type="ORF">MHBO_001367</name>
</gene>
<dbReference type="Gene3D" id="1.25.40.10">
    <property type="entry name" value="Tetratricopeptide repeat domain"/>
    <property type="match status" value="1"/>
</dbReference>
<comment type="caution">
    <text evidence="2">The sequence shown here is derived from an EMBL/GenBank/DDBJ whole genome shotgun (WGS) entry which is preliminary data.</text>
</comment>
<evidence type="ECO:0000313" key="2">
    <source>
        <dbReference type="EMBL" id="MES1919557.1"/>
    </source>
</evidence>
<evidence type="ECO:0000256" key="1">
    <source>
        <dbReference type="SAM" id="Phobius"/>
    </source>
</evidence>
<keyword evidence="1" id="KW-0812">Transmembrane</keyword>
<proteinExistence type="predicted"/>
<reference evidence="2 3" key="1">
    <citation type="journal article" date="2024" name="BMC Biol.">
        <title>Comparative genomics of Ascetosporea gives new insight into the evolutionary basis for animal parasitism in Rhizaria.</title>
        <authorList>
            <person name="Hiltunen Thoren M."/>
            <person name="Onut-Brannstrom I."/>
            <person name="Alfjorden A."/>
            <person name="Peckova H."/>
            <person name="Swords F."/>
            <person name="Hooper C."/>
            <person name="Holzer A.S."/>
            <person name="Bass D."/>
            <person name="Burki F."/>
        </authorList>
    </citation>
    <scope>NUCLEOTIDE SEQUENCE [LARGE SCALE GENOMIC DNA]</scope>
    <source>
        <strain evidence="2">20-A016</strain>
    </source>
</reference>
<sequence length="719" mass="83125">MILIPKTFRHFSFKNNQFLNKQTFSRQKRFVQIQQISVPRNKRFKIFSAKNLFISSVLFAIPTFFLTQLYPRESKYHFDLLKSKVQSKIDRKTEQSSLRKFFLLFSSLVVNRSEPFCRYLVNRKIFRQCLDSLKSDYEQVDIKLKPLKNLNFEIFLKENEYFDQLQIPNNNIESVKISFLEHRHQDDENMTIITIKRDIDKNGDFANFAVKAPKNVWENSNILKIELILEENCKNFPNILNNDILFFKKSFVEIKSTSIFNNKIAILNFLMTAANSDLFRGALLKNKEDLNVEIQKINDLILTEIPEISIYASQILSGFIKDPRFGPYLLKNDCLNCLLRQSLARHQLVAGNSIYPIAALVQSVGIEKMDLNQKQKDLIFRALLQVSTQLISLGNYPHALVALEDSLKIDKDNINSLAMIVTVHNKIGNVEQENKYLRKLIKIVPFAAEFRLGLASNLFRKGSESSLEDREEAIKHLQKGIDAGNASSPEQLVFLLSDILLSLDREQEAIYYLSDFCESQRGAKIAKAQYKLAKTLLSRFPNDSKALEKVRFLLTKISETEKFSLQTQRNLASVLIKLGHYEEAENICRKMLILDSEDESVLELMSLIKRKRSDWKGVEAILLQLAKNKTLSPAQQFSLGVSRERQNKNVSVVFECYLNGLRELRRRCGRGTAKEEKWFKENPADLKILKDLSERCFSGGCSKEILNEIDSFQKWVKSA</sequence>
<protein>
    <submittedName>
        <fullName evidence="2">Uncharacterized protein</fullName>
    </submittedName>
</protein>
<dbReference type="InterPro" id="IPR011990">
    <property type="entry name" value="TPR-like_helical_dom_sf"/>
</dbReference>
<keyword evidence="3" id="KW-1185">Reference proteome</keyword>
<dbReference type="InterPro" id="IPR019734">
    <property type="entry name" value="TPR_rpt"/>
</dbReference>
<keyword evidence="1" id="KW-0472">Membrane</keyword>
<dbReference type="EMBL" id="JBDODL010000325">
    <property type="protein sequence ID" value="MES1919557.1"/>
    <property type="molecule type" value="Genomic_DNA"/>
</dbReference>
<dbReference type="SMART" id="SM00028">
    <property type="entry name" value="TPR"/>
    <property type="match status" value="2"/>
</dbReference>